<dbReference type="InterPro" id="IPR027275">
    <property type="entry name" value="PRC-brl_dom"/>
</dbReference>
<dbReference type="RefSeq" id="WP_207349475.1">
    <property type="nucleotide sequence ID" value="NZ_JAFMPY010000004.1"/>
</dbReference>
<keyword evidence="2" id="KW-0732">Signal</keyword>
<evidence type="ECO:0000256" key="2">
    <source>
        <dbReference type="SAM" id="SignalP"/>
    </source>
</evidence>
<evidence type="ECO:0000256" key="1">
    <source>
        <dbReference type="SAM" id="MobiDB-lite"/>
    </source>
</evidence>
<protein>
    <submittedName>
        <fullName evidence="4">PRC-barrel domain-containing protein</fullName>
    </submittedName>
</protein>
<comment type="caution">
    <text evidence="4">The sequence shown here is derived from an EMBL/GenBank/DDBJ whole genome shotgun (WGS) entry which is preliminary data.</text>
</comment>
<dbReference type="EMBL" id="JAFMPY010000004">
    <property type="protein sequence ID" value="MBO0902822.1"/>
    <property type="molecule type" value="Genomic_DNA"/>
</dbReference>
<evidence type="ECO:0000313" key="4">
    <source>
        <dbReference type="EMBL" id="MBO0902822.1"/>
    </source>
</evidence>
<dbReference type="Gene3D" id="2.30.30.240">
    <property type="entry name" value="PRC-barrel domain"/>
    <property type="match status" value="1"/>
</dbReference>
<dbReference type="InterPro" id="IPR011033">
    <property type="entry name" value="PRC_barrel-like_sf"/>
</dbReference>
<dbReference type="Proteomes" id="UP000664288">
    <property type="component" value="Unassembled WGS sequence"/>
</dbReference>
<keyword evidence="5" id="KW-1185">Reference proteome</keyword>
<accession>A0ABS3IZH5</accession>
<feature type="compositionally biased region" description="Low complexity" evidence="1">
    <location>
        <begin position="23"/>
        <end position="44"/>
    </location>
</feature>
<gene>
    <name evidence="4" type="ORF">J1C47_04160</name>
</gene>
<feature type="region of interest" description="Disordered" evidence="1">
    <location>
        <begin position="23"/>
        <end position="46"/>
    </location>
</feature>
<proteinExistence type="predicted"/>
<dbReference type="Pfam" id="PF05239">
    <property type="entry name" value="PRC"/>
    <property type="match status" value="1"/>
</dbReference>
<evidence type="ECO:0000259" key="3">
    <source>
        <dbReference type="Pfam" id="PF05239"/>
    </source>
</evidence>
<feature type="signal peptide" evidence="2">
    <location>
        <begin position="1"/>
        <end position="23"/>
    </location>
</feature>
<organism evidence="4 5">
    <name type="scientific">Jiella sonneratiae</name>
    <dbReference type="NCBI Taxonomy" id="2816856"/>
    <lineage>
        <taxon>Bacteria</taxon>
        <taxon>Pseudomonadati</taxon>
        <taxon>Pseudomonadota</taxon>
        <taxon>Alphaproteobacteria</taxon>
        <taxon>Hyphomicrobiales</taxon>
        <taxon>Aurantimonadaceae</taxon>
        <taxon>Jiella</taxon>
    </lineage>
</organism>
<dbReference type="SUPFAM" id="SSF50346">
    <property type="entry name" value="PRC-barrel domain"/>
    <property type="match status" value="1"/>
</dbReference>
<feature type="domain" description="PRC-barrel" evidence="3">
    <location>
        <begin position="76"/>
        <end position="143"/>
    </location>
</feature>
<reference evidence="4 5" key="1">
    <citation type="submission" date="2021-03" db="EMBL/GenBank/DDBJ databases">
        <title>Whole genome sequence of Jiella sp. MQZ13P-4.</title>
        <authorList>
            <person name="Tuo L."/>
        </authorList>
    </citation>
    <scope>NUCLEOTIDE SEQUENCE [LARGE SCALE GENOMIC DNA]</scope>
    <source>
        <strain evidence="4 5">MQZ13P-4</strain>
    </source>
</reference>
<name>A0ABS3IZH5_9HYPH</name>
<feature type="chain" id="PRO_5045166854" evidence="2">
    <location>
        <begin position="24"/>
        <end position="152"/>
    </location>
</feature>
<evidence type="ECO:0000313" key="5">
    <source>
        <dbReference type="Proteomes" id="UP000664288"/>
    </source>
</evidence>
<sequence>MKPFLSAGLAALLLAGAAGQALAQDGGTTQPDDAAKAGQAAPAGNQIPSDAAAGVLAALGEDEAPVPQLNLMVGQVEEMDVVGPNGETVGEVDDVLGDANGNAKAITVEVGGFLGIGQKTVILMLSDVSLDMGRVKTPLTKDQIEKLPAFGG</sequence>